<dbReference type="OrthoDB" id="5900874at2"/>
<dbReference type="Pfam" id="PF00486">
    <property type="entry name" value="Trans_reg_C"/>
    <property type="match status" value="1"/>
</dbReference>
<dbReference type="PANTHER" id="PTHR12558:SF13">
    <property type="entry name" value="CELL DIVISION CYCLE PROTEIN 27 HOMOLOG"/>
    <property type="match status" value="1"/>
</dbReference>
<protein>
    <recommendedName>
        <fullName evidence="5">OmpR/PhoB-type domain-containing protein</fullName>
    </recommendedName>
</protein>
<dbReference type="GO" id="GO:0006355">
    <property type="term" value="P:regulation of DNA-templated transcription"/>
    <property type="evidence" value="ECO:0007669"/>
    <property type="project" value="InterPro"/>
</dbReference>
<dbReference type="InterPro" id="IPR001867">
    <property type="entry name" value="OmpR/PhoB-type_DNA-bd"/>
</dbReference>
<organism evidence="6 7">
    <name type="scientific">Aliikangiella marina</name>
    <dbReference type="NCBI Taxonomy" id="1712262"/>
    <lineage>
        <taxon>Bacteria</taxon>
        <taxon>Pseudomonadati</taxon>
        <taxon>Pseudomonadota</taxon>
        <taxon>Gammaproteobacteria</taxon>
        <taxon>Oceanospirillales</taxon>
        <taxon>Pleioneaceae</taxon>
        <taxon>Aliikangiella</taxon>
    </lineage>
</organism>
<feature type="repeat" description="TPR" evidence="2">
    <location>
        <begin position="449"/>
        <end position="482"/>
    </location>
</feature>
<keyword evidence="4" id="KW-1133">Transmembrane helix</keyword>
<dbReference type="AlphaFoldDB" id="A0A545T6B9"/>
<keyword evidence="7" id="KW-1185">Reference proteome</keyword>
<evidence type="ECO:0000313" key="6">
    <source>
        <dbReference type="EMBL" id="TQV72763.1"/>
    </source>
</evidence>
<dbReference type="InterPro" id="IPR036388">
    <property type="entry name" value="WH-like_DNA-bd_sf"/>
</dbReference>
<keyword evidence="4" id="KW-0812">Transmembrane</keyword>
<reference evidence="6 7" key="1">
    <citation type="submission" date="2019-06" db="EMBL/GenBank/DDBJ databases">
        <title>Draft genome of Aliikangiella marina GYP-15.</title>
        <authorList>
            <person name="Wang G."/>
        </authorList>
    </citation>
    <scope>NUCLEOTIDE SEQUENCE [LARGE SCALE GENOMIC DNA]</scope>
    <source>
        <strain evidence="6 7">GYP-15</strain>
    </source>
</reference>
<dbReference type="RefSeq" id="WP_142942874.1">
    <property type="nucleotide sequence ID" value="NZ_VIKR01000004.1"/>
</dbReference>
<comment type="caution">
    <text evidence="6">The sequence shown here is derived from an EMBL/GenBank/DDBJ whole genome shotgun (WGS) entry which is preliminary data.</text>
</comment>
<dbReference type="GO" id="GO:0000160">
    <property type="term" value="P:phosphorelay signal transduction system"/>
    <property type="evidence" value="ECO:0007669"/>
    <property type="project" value="InterPro"/>
</dbReference>
<evidence type="ECO:0000256" key="3">
    <source>
        <dbReference type="PROSITE-ProRule" id="PRU01091"/>
    </source>
</evidence>
<feature type="transmembrane region" description="Helical" evidence="4">
    <location>
        <begin position="127"/>
        <end position="149"/>
    </location>
</feature>
<keyword evidence="1 3" id="KW-0238">DNA-binding</keyword>
<evidence type="ECO:0000256" key="2">
    <source>
        <dbReference type="PROSITE-ProRule" id="PRU00339"/>
    </source>
</evidence>
<feature type="repeat" description="TPR" evidence="2">
    <location>
        <begin position="415"/>
        <end position="448"/>
    </location>
</feature>
<sequence>MQFNHSEAFSIGRWRVDPLTNRLSDGAEEVLLPPKAMLALQFLATDPLKPKSHEELMTAIWGTQVVSEASLYQLIALLRKSLGDTQSPRQYIEKVSGKGYRLIAEVTSERSSLPNIQEPPKRITRKWGVITLFAVLLFTGILGGVFSLFEWQSSSESKRAKNIAEVDSLLFTAFRPYQENSELDYITLGLSDSVRARLSELDNLKVITYRKSMKEADIPESLIAQSVDSVLSGFVQREAGRLRVVVQIFDSKTSDLLWTKVFDGRENAAFTLQDEIASQLLNVFSKRPINNIASFKVTDKVYQDYLLGRFYWSKRQVDSLNQAENLFSRLMSESPNFPLTYVGMCDTYMFYSIYGNWQTQKANDLCAPLLDKALQLDPELGPAYTSKGQLLAARGQYDKARLAYENAIKFAPNYALTYLWYGDLLRNLGEVETAYVMVKKALELDPLSPIVNRQLAFTYLNLGRFSDAASAYQRALVIESDYTDRPVDELNFLPLNVQRATDFLIWVKDNPQRISHIDVHKLPYAAVLMSVGKKKLAENTLAAYGEKFTDHQFFLFLKAAIAFEKGQPLVALNFLEKRSQRFKDNPNLSNSYIGALAYLGQKREALTVFQSVHGTQVDGGIRLEALNENNYRVWLLYDELLAINGVTDDLGFRTSVNAYLKENFDSENLFHLLWLHRKGQRQEALQLGKLLLASGWLPDHNNEFLSKQLFRQIFEGDSADLKWFDKILAKNQQSALSAANFNEIKLLNE</sequence>
<keyword evidence="2" id="KW-0802">TPR repeat</keyword>
<dbReference type="SUPFAM" id="SSF46894">
    <property type="entry name" value="C-terminal effector domain of the bipartite response regulators"/>
    <property type="match status" value="1"/>
</dbReference>
<dbReference type="Pfam" id="PF13181">
    <property type="entry name" value="TPR_8"/>
    <property type="match status" value="2"/>
</dbReference>
<dbReference type="InterPro" id="IPR011990">
    <property type="entry name" value="TPR-like_helical_dom_sf"/>
</dbReference>
<feature type="repeat" description="TPR" evidence="2">
    <location>
        <begin position="381"/>
        <end position="414"/>
    </location>
</feature>
<dbReference type="Gene3D" id="1.10.10.10">
    <property type="entry name" value="Winged helix-like DNA-binding domain superfamily/Winged helix DNA-binding domain"/>
    <property type="match status" value="1"/>
</dbReference>
<dbReference type="Proteomes" id="UP000317839">
    <property type="component" value="Unassembled WGS sequence"/>
</dbReference>
<dbReference type="SMART" id="SM00028">
    <property type="entry name" value="TPR"/>
    <property type="match status" value="3"/>
</dbReference>
<dbReference type="SMART" id="SM00862">
    <property type="entry name" value="Trans_reg_C"/>
    <property type="match status" value="1"/>
</dbReference>
<evidence type="ECO:0000313" key="7">
    <source>
        <dbReference type="Proteomes" id="UP000317839"/>
    </source>
</evidence>
<feature type="domain" description="OmpR/PhoB-type" evidence="5">
    <location>
        <begin position="6"/>
        <end position="104"/>
    </location>
</feature>
<dbReference type="PANTHER" id="PTHR12558">
    <property type="entry name" value="CELL DIVISION CYCLE 16,23,27"/>
    <property type="match status" value="1"/>
</dbReference>
<dbReference type="PROSITE" id="PS50005">
    <property type="entry name" value="TPR"/>
    <property type="match status" value="3"/>
</dbReference>
<dbReference type="GO" id="GO:0003677">
    <property type="term" value="F:DNA binding"/>
    <property type="evidence" value="ECO:0007669"/>
    <property type="project" value="UniProtKB-UniRule"/>
</dbReference>
<evidence type="ECO:0000256" key="1">
    <source>
        <dbReference type="ARBA" id="ARBA00023125"/>
    </source>
</evidence>
<evidence type="ECO:0000259" key="5">
    <source>
        <dbReference type="PROSITE" id="PS51755"/>
    </source>
</evidence>
<evidence type="ECO:0000256" key="4">
    <source>
        <dbReference type="SAM" id="Phobius"/>
    </source>
</evidence>
<gene>
    <name evidence="6" type="ORF">FLL45_14925</name>
</gene>
<proteinExistence type="predicted"/>
<feature type="DNA-binding region" description="OmpR/PhoB-type" evidence="3">
    <location>
        <begin position="6"/>
        <end position="104"/>
    </location>
</feature>
<name>A0A545T6B9_9GAMM</name>
<dbReference type="CDD" id="cd00383">
    <property type="entry name" value="trans_reg_C"/>
    <property type="match status" value="1"/>
</dbReference>
<keyword evidence="4" id="KW-0472">Membrane</keyword>
<dbReference type="InterPro" id="IPR016032">
    <property type="entry name" value="Sig_transdc_resp-reg_C-effctor"/>
</dbReference>
<dbReference type="SUPFAM" id="SSF48452">
    <property type="entry name" value="TPR-like"/>
    <property type="match status" value="1"/>
</dbReference>
<dbReference type="InterPro" id="IPR019734">
    <property type="entry name" value="TPR_rpt"/>
</dbReference>
<dbReference type="Gene3D" id="1.25.40.10">
    <property type="entry name" value="Tetratricopeptide repeat domain"/>
    <property type="match status" value="1"/>
</dbReference>
<accession>A0A545T6B9</accession>
<dbReference type="EMBL" id="VIKR01000004">
    <property type="protein sequence ID" value="TQV72763.1"/>
    <property type="molecule type" value="Genomic_DNA"/>
</dbReference>
<dbReference type="PROSITE" id="PS51755">
    <property type="entry name" value="OMPR_PHOB"/>
    <property type="match status" value="1"/>
</dbReference>